<keyword evidence="2" id="KW-0560">Oxidoreductase</keyword>
<comment type="similarity">
    <text evidence="1">Belongs to the cytochrome P450 family.</text>
</comment>
<dbReference type="GO" id="GO:0016705">
    <property type="term" value="F:oxidoreductase activity, acting on paired donors, with incorporation or reduction of molecular oxygen"/>
    <property type="evidence" value="ECO:0007669"/>
    <property type="project" value="InterPro"/>
</dbReference>
<sequence>MASLQLGSYQQHITPLTLAATFIVSAVTYVFYLVWLRPHYFPRLKGIPGPPLKGWMMGHLADMLADEPERAVRRWHEQYGKEKGAFRIVSAVGLERLVVTRYSTLKQILVNKPYEFPKPSWAARILQSVVGEGLLTYEGKPHRDLRMYMNKAFSQRHLQAQYELYHTPVQNFLKIIRAEIDKGKGQTTMDMYAWSSRCLLDIIGRAAFGIEIDSLHHDKSPLGTAYHDLVSLQTAENLAAMILVMNLPFNVGSKTIYWLSSKPWGSDFLKSVVKWGSRVGLGFITNELKEMAIFVVSTQGSISIKRILAPRVLLEDHRKLTSPFLTQRSMYAISTVATELREEKIAEAKKLGPNAVDMGKIDVLSLLVSASILEDSAYKMTNEDVKNSVLTVLGAGHETTASGCTWTLWLLAQHQDVQDRLRAECQELLSVYENPPFDKLKELPWLNAVVKESLRVEPPVPATVRQAKHDSVVDGIFIPKSTIIFIPSLVINTDIYGPWGADAHEFKPERWLNLPADYDASVSLMTFITGAHGCIAKTMAQTEMALMTCMLIANFKFEAPPGYKPVRESSITMRPVGGLPLLISHAPGRNAVAA</sequence>
<dbReference type="InterPro" id="IPR036396">
    <property type="entry name" value="Cyt_P450_sf"/>
</dbReference>
<name>A0A9N8M358_9BASI</name>
<keyword evidence="3" id="KW-0349">Heme</keyword>
<keyword evidence="3" id="KW-0408">Iron</keyword>
<evidence type="ECO:0000256" key="2">
    <source>
        <dbReference type="ARBA" id="ARBA00023002"/>
    </source>
</evidence>
<evidence type="ECO:0000313" key="6">
    <source>
        <dbReference type="Proteomes" id="UP000836404"/>
    </source>
</evidence>
<organism evidence="5 6">
    <name type="scientific">Tilletia laevis</name>
    <dbReference type="NCBI Taxonomy" id="157183"/>
    <lineage>
        <taxon>Eukaryota</taxon>
        <taxon>Fungi</taxon>
        <taxon>Dikarya</taxon>
        <taxon>Basidiomycota</taxon>
        <taxon>Ustilaginomycotina</taxon>
        <taxon>Exobasidiomycetes</taxon>
        <taxon>Tilletiales</taxon>
        <taxon>Tilletiaceae</taxon>
        <taxon>Tilletia</taxon>
    </lineage>
</organism>
<evidence type="ECO:0000256" key="4">
    <source>
        <dbReference type="SAM" id="Phobius"/>
    </source>
</evidence>
<dbReference type="AlphaFoldDB" id="A0A9N8M358"/>
<dbReference type="PANTHER" id="PTHR24305:SF166">
    <property type="entry name" value="CYTOCHROME P450 12A4, MITOCHONDRIAL-RELATED"/>
    <property type="match status" value="1"/>
</dbReference>
<feature type="transmembrane region" description="Helical" evidence="4">
    <location>
        <begin position="12"/>
        <end position="35"/>
    </location>
</feature>
<feature type="binding site" description="axial binding residue" evidence="3">
    <location>
        <position position="534"/>
    </location>
    <ligand>
        <name>heme</name>
        <dbReference type="ChEBI" id="CHEBI:30413"/>
    </ligand>
    <ligandPart>
        <name>Fe</name>
        <dbReference type="ChEBI" id="CHEBI:18248"/>
    </ligandPart>
</feature>
<dbReference type="InterPro" id="IPR001128">
    <property type="entry name" value="Cyt_P450"/>
</dbReference>
<dbReference type="EMBL" id="CAJHJF010006525">
    <property type="protein sequence ID" value="CAD6957091.1"/>
    <property type="molecule type" value="Genomic_DNA"/>
</dbReference>
<comment type="caution">
    <text evidence="5">The sequence shown here is derived from an EMBL/GenBank/DDBJ whole genome shotgun (WGS) entry which is preliminary data.</text>
</comment>
<dbReference type="GO" id="GO:0005506">
    <property type="term" value="F:iron ion binding"/>
    <property type="evidence" value="ECO:0007669"/>
    <property type="project" value="InterPro"/>
</dbReference>
<evidence type="ECO:0008006" key="7">
    <source>
        <dbReference type="Google" id="ProtNLM"/>
    </source>
</evidence>
<dbReference type="InterPro" id="IPR002401">
    <property type="entry name" value="Cyt_P450_E_grp-I"/>
</dbReference>
<dbReference type="InterPro" id="IPR050121">
    <property type="entry name" value="Cytochrome_P450_monoxygenase"/>
</dbReference>
<keyword evidence="4" id="KW-0472">Membrane</keyword>
<evidence type="ECO:0000256" key="1">
    <source>
        <dbReference type="ARBA" id="ARBA00010617"/>
    </source>
</evidence>
<reference evidence="5 6" key="1">
    <citation type="submission" date="2020-10" db="EMBL/GenBank/DDBJ databases">
        <authorList>
            <person name="Sedaghatjoo S."/>
        </authorList>
    </citation>
    <scope>NUCLEOTIDE SEQUENCE [LARGE SCALE GENOMIC DNA]</scope>
    <source>
        <strain evidence="5 6">LLFL</strain>
    </source>
</reference>
<evidence type="ECO:0000313" key="5">
    <source>
        <dbReference type="EMBL" id="CAD6957091.1"/>
    </source>
</evidence>
<keyword evidence="4" id="KW-1133">Transmembrane helix</keyword>
<keyword evidence="6" id="KW-1185">Reference proteome</keyword>
<protein>
    <recommendedName>
        <fullName evidence="7">Cytochrome P450</fullName>
    </recommendedName>
</protein>
<dbReference type="PRINTS" id="PR00385">
    <property type="entry name" value="P450"/>
</dbReference>
<dbReference type="GO" id="GO:0004497">
    <property type="term" value="F:monooxygenase activity"/>
    <property type="evidence" value="ECO:0007669"/>
    <property type="project" value="InterPro"/>
</dbReference>
<keyword evidence="3" id="KW-0479">Metal-binding</keyword>
<proteinExistence type="inferred from homology"/>
<dbReference type="Pfam" id="PF00067">
    <property type="entry name" value="p450"/>
    <property type="match status" value="2"/>
</dbReference>
<keyword evidence="4" id="KW-0812">Transmembrane</keyword>
<evidence type="ECO:0000256" key="3">
    <source>
        <dbReference type="PIRSR" id="PIRSR602401-1"/>
    </source>
</evidence>
<gene>
    <name evidence="5" type="ORF">JKILLFL_G7936</name>
</gene>
<dbReference type="Proteomes" id="UP000836404">
    <property type="component" value="Unassembled WGS sequence"/>
</dbReference>
<dbReference type="PRINTS" id="PR00463">
    <property type="entry name" value="EP450I"/>
</dbReference>
<dbReference type="SUPFAM" id="SSF48264">
    <property type="entry name" value="Cytochrome P450"/>
    <property type="match status" value="1"/>
</dbReference>
<dbReference type="GO" id="GO:0020037">
    <property type="term" value="F:heme binding"/>
    <property type="evidence" value="ECO:0007669"/>
    <property type="project" value="InterPro"/>
</dbReference>
<dbReference type="PANTHER" id="PTHR24305">
    <property type="entry name" value="CYTOCHROME P450"/>
    <property type="match status" value="1"/>
</dbReference>
<accession>A0A9N8M358</accession>
<comment type="cofactor">
    <cofactor evidence="3">
        <name>heme</name>
        <dbReference type="ChEBI" id="CHEBI:30413"/>
    </cofactor>
</comment>
<dbReference type="Gene3D" id="1.10.630.10">
    <property type="entry name" value="Cytochrome P450"/>
    <property type="match status" value="1"/>
</dbReference>